<evidence type="ECO:0000313" key="3">
    <source>
        <dbReference type="Proteomes" id="UP000266649"/>
    </source>
</evidence>
<dbReference type="EMBL" id="QXXQ01000003">
    <property type="protein sequence ID" value="RID92616.1"/>
    <property type="molecule type" value="Genomic_DNA"/>
</dbReference>
<sequence>MFEKLLRHLTSPAPARLGADEAQIALAALLVRVARADGIYDPAEQARIDAVLARTHGLSPFAAAALRAEAEALEASAPDTVRFTRALKEAVPLEARAALVEGLWTVALADGERSDDEDQVLRLISNLLGLTDVESAQARQRAEAAQ</sequence>
<dbReference type="InterPro" id="IPR029024">
    <property type="entry name" value="TerB-like"/>
</dbReference>
<accession>A0A398BZH0</accession>
<dbReference type="Proteomes" id="UP000266649">
    <property type="component" value="Unassembled WGS sequence"/>
</dbReference>
<feature type="domain" description="Co-chaperone DjlA N-terminal" evidence="1">
    <location>
        <begin position="23"/>
        <end position="140"/>
    </location>
</feature>
<dbReference type="Pfam" id="PF05099">
    <property type="entry name" value="TerB"/>
    <property type="match status" value="1"/>
</dbReference>
<dbReference type="SUPFAM" id="SSF158682">
    <property type="entry name" value="TerB-like"/>
    <property type="match status" value="1"/>
</dbReference>
<dbReference type="RefSeq" id="WP_119134288.1">
    <property type="nucleotide sequence ID" value="NZ_QXXQ01000003.1"/>
</dbReference>
<proteinExistence type="predicted"/>
<name>A0A398BZH0_9RHOB</name>
<comment type="caution">
    <text evidence="2">The sequence shown here is derived from an EMBL/GenBank/DDBJ whole genome shotgun (WGS) entry which is preliminary data.</text>
</comment>
<dbReference type="OrthoDB" id="5402150at2"/>
<dbReference type="AlphaFoldDB" id="A0A398BZH0"/>
<evidence type="ECO:0000313" key="2">
    <source>
        <dbReference type="EMBL" id="RID92616.1"/>
    </source>
</evidence>
<dbReference type="Gene3D" id="1.10.3680.10">
    <property type="entry name" value="TerB-like"/>
    <property type="match status" value="1"/>
</dbReference>
<organism evidence="2 3">
    <name type="scientific">Gemmobacter lutimaris</name>
    <dbReference type="NCBI Taxonomy" id="2306023"/>
    <lineage>
        <taxon>Bacteria</taxon>
        <taxon>Pseudomonadati</taxon>
        <taxon>Pseudomonadota</taxon>
        <taxon>Alphaproteobacteria</taxon>
        <taxon>Rhodobacterales</taxon>
        <taxon>Paracoccaceae</taxon>
        <taxon>Gemmobacter</taxon>
    </lineage>
</organism>
<protein>
    <submittedName>
        <fullName evidence="2">TerB family tellurite resistance protein</fullName>
    </submittedName>
</protein>
<dbReference type="InterPro" id="IPR007791">
    <property type="entry name" value="DjlA_N"/>
</dbReference>
<reference evidence="2 3" key="1">
    <citation type="submission" date="2018-09" db="EMBL/GenBank/DDBJ databases">
        <title>Gemmobacter lutimaris sp. nov., a marine bacterium isolated from tidal flat.</title>
        <authorList>
            <person name="Lee D.W."/>
            <person name="Yoo Y."/>
            <person name="Kim J.-J."/>
            <person name="Kim B.S."/>
        </authorList>
    </citation>
    <scope>NUCLEOTIDE SEQUENCE [LARGE SCALE GENOMIC DNA]</scope>
    <source>
        <strain evidence="2 3">YJ-T1-11</strain>
    </source>
</reference>
<evidence type="ECO:0000259" key="1">
    <source>
        <dbReference type="Pfam" id="PF05099"/>
    </source>
</evidence>
<gene>
    <name evidence="2" type="ORF">D2N39_08260</name>
</gene>
<keyword evidence="3" id="KW-1185">Reference proteome</keyword>
<dbReference type="CDD" id="cd07313">
    <property type="entry name" value="terB_like_2"/>
    <property type="match status" value="1"/>
</dbReference>